<dbReference type="SMART" id="SM01322">
    <property type="entry name" value="YaeQ"/>
    <property type="match status" value="1"/>
</dbReference>
<dbReference type="OrthoDB" id="6303441at2"/>
<comment type="caution">
    <text evidence="1">The sequence shown here is derived from an EMBL/GenBank/DDBJ whole genome shotgun (WGS) entry which is preliminary data.</text>
</comment>
<dbReference type="RefSeq" id="WP_046004361.1">
    <property type="nucleotide sequence ID" value="NZ_JXYA01000016.1"/>
</dbReference>
<reference evidence="1 2" key="1">
    <citation type="journal article" date="2015" name="BMC Genomics">
        <title>Genome mining reveals unlocked bioactive potential of marine Gram-negative bacteria.</title>
        <authorList>
            <person name="Machado H."/>
            <person name="Sonnenschein E.C."/>
            <person name="Melchiorsen J."/>
            <person name="Gram L."/>
        </authorList>
    </citation>
    <scope>NUCLEOTIDE SEQUENCE [LARGE SCALE GENOMIC DNA]</scope>
    <source>
        <strain evidence="1 2">S2471</strain>
    </source>
</reference>
<dbReference type="InterPro" id="IPR009822">
    <property type="entry name" value="YaeQ"/>
</dbReference>
<organism evidence="1 2">
    <name type="scientific">Pseudoalteromonas rubra</name>
    <dbReference type="NCBI Taxonomy" id="43658"/>
    <lineage>
        <taxon>Bacteria</taxon>
        <taxon>Pseudomonadati</taxon>
        <taxon>Pseudomonadota</taxon>
        <taxon>Gammaproteobacteria</taxon>
        <taxon>Alteromonadales</taxon>
        <taxon>Pseudoalteromonadaceae</taxon>
        <taxon>Pseudoalteromonas</taxon>
    </lineage>
</organism>
<protein>
    <recommendedName>
        <fullName evidence="3">YaeQ family protein</fullName>
    </recommendedName>
</protein>
<evidence type="ECO:0000313" key="2">
    <source>
        <dbReference type="Proteomes" id="UP000033452"/>
    </source>
</evidence>
<keyword evidence="2" id="KW-1185">Reference proteome</keyword>
<dbReference type="Pfam" id="PF07152">
    <property type="entry name" value="YaeQ"/>
    <property type="match status" value="1"/>
</dbReference>
<dbReference type="PATRIC" id="fig|43658.5.peg.1590"/>
<dbReference type="PANTHER" id="PTHR38784:SF1">
    <property type="entry name" value="SUCROSE PHOSPHORYLASE"/>
    <property type="match status" value="1"/>
</dbReference>
<dbReference type="AlphaFoldDB" id="A0A0F4QRV4"/>
<gene>
    <name evidence="1" type="ORF">TW77_07550</name>
</gene>
<proteinExistence type="predicted"/>
<dbReference type="SUPFAM" id="SSF52980">
    <property type="entry name" value="Restriction endonuclease-like"/>
    <property type="match status" value="1"/>
</dbReference>
<evidence type="ECO:0000313" key="1">
    <source>
        <dbReference type="EMBL" id="KJZ10089.1"/>
    </source>
</evidence>
<dbReference type="EMBL" id="JXYA01000016">
    <property type="protein sequence ID" value="KJZ10089.1"/>
    <property type="molecule type" value="Genomic_DNA"/>
</dbReference>
<dbReference type="InterPro" id="IPR038590">
    <property type="entry name" value="YaeQ_sf"/>
</dbReference>
<dbReference type="InterPro" id="IPR011335">
    <property type="entry name" value="Restrct_endonuc-II-like"/>
</dbReference>
<accession>A0A0F4QRV4</accession>
<sequence length="174" mass="19744">MADLFVFKVRMNIADLFHHAHHQEVFTAALQKAETLEHFVLKLIGFCGLSYLDNVHWLGVREKNQPDVWLENALGQIDVALYVGEPSLSELQKYRKHANKVVCLVADADAWYKDLAPHLIAMQDIRIFSLSADFVSQLAGALSRSLHWDVVIDNGVISVSDKADYYQSEIIKLH</sequence>
<dbReference type="Gene3D" id="3.10.640.10">
    <property type="entry name" value="Restriction endonuclease-like alpha-beta roll domain"/>
    <property type="match status" value="1"/>
</dbReference>
<dbReference type="PANTHER" id="PTHR38784">
    <property type="entry name" value="SUCROSE PHOSPHORYLASE"/>
    <property type="match status" value="1"/>
</dbReference>
<dbReference type="Proteomes" id="UP000033452">
    <property type="component" value="Unassembled WGS sequence"/>
</dbReference>
<name>A0A0F4QRV4_9GAMM</name>
<evidence type="ECO:0008006" key="3">
    <source>
        <dbReference type="Google" id="ProtNLM"/>
    </source>
</evidence>